<dbReference type="AlphaFoldDB" id="A0A5B7HBX3"/>
<feature type="compositionally biased region" description="Basic and acidic residues" evidence="1">
    <location>
        <begin position="56"/>
        <end position="68"/>
    </location>
</feature>
<evidence type="ECO:0000313" key="3">
    <source>
        <dbReference type="Proteomes" id="UP000324222"/>
    </source>
</evidence>
<gene>
    <name evidence="2" type="ORF">E2C01_061250</name>
</gene>
<name>A0A5B7HBX3_PORTR</name>
<comment type="caution">
    <text evidence="2">The sequence shown here is derived from an EMBL/GenBank/DDBJ whole genome shotgun (WGS) entry which is preliminary data.</text>
</comment>
<accession>A0A5B7HBX3</accession>
<organism evidence="2 3">
    <name type="scientific">Portunus trituberculatus</name>
    <name type="common">Swimming crab</name>
    <name type="synonym">Neptunus trituberculatus</name>
    <dbReference type="NCBI Taxonomy" id="210409"/>
    <lineage>
        <taxon>Eukaryota</taxon>
        <taxon>Metazoa</taxon>
        <taxon>Ecdysozoa</taxon>
        <taxon>Arthropoda</taxon>
        <taxon>Crustacea</taxon>
        <taxon>Multicrustacea</taxon>
        <taxon>Malacostraca</taxon>
        <taxon>Eumalacostraca</taxon>
        <taxon>Eucarida</taxon>
        <taxon>Decapoda</taxon>
        <taxon>Pleocyemata</taxon>
        <taxon>Brachyura</taxon>
        <taxon>Eubrachyura</taxon>
        <taxon>Portunoidea</taxon>
        <taxon>Portunidae</taxon>
        <taxon>Portuninae</taxon>
        <taxon>Portunus</taxon>
    </lineage>
</organism>
<reference evidence="2 3" key="1">
    <citation type="submission" date="2019-05" db="EMBL/GenBank/DDBJ databases">
        <title>Another draft genome of Portunus trituberculatus and its Hox gene families provides insights of decapod evolution.</title>
        <authorList>
            <person name="Jeong J.-H."/>
            <person name="Song I."/>
            <person name="Kim S."/>
            <person name="Choi T."/>
            <person name="Kim D."/>
            <person name="Ryu S."/>
            <person name="Kim W."/>
        </authorList>
    </citation>
    <scope>NUCLEOTIDE SEQUENCE [LARGE SCALE GENOMIC DNA]</scope>
    <source>
        <tissue evidence="2">Muscle</tissue>
    </source>
</reference>
<keyword evidence="3" id="KW-1185">Reference proteome</keyword>
<sequence>MADADVCGRRGTDKIMAAPLVTPAAAAAAAAASVTTLPTTLTTTSLAPRTLPPHPGHGEVLEKSKRTLDNSSPS</sequence>
<feature type="region of interest" description="Disordered" evidence="1">
    <location>
        <begin position="43"/>
        <end position="74"/>
    </location>
</feature>
<protein>
    <submittedName>
        <fullName evidence="2">Uncharacterized protein</fullName>
    </submittedName>
</protein>
<dbReference type="EMBL" id="VSRR010025755">
    <property type="protein sequence ID" value="MPC67085.1"/>
    <property type="molecule type" value="Genomic_DNA"/>
</dbReference>
<evidence type="ECO:0000256" key="1">
    <source>
        <dbReference type="SAM" id="MobiDB-lite"/>
    </source>
</evidence>
<proteinExistence type="predicted"/>
<evidence type="ECO:0000313" key="2">
    <source>
        <dbReference type="EMBL" id="MPC67085.1"/>
    </source>
</evidence>
<dbReference type="Proteomes" id="UP000324222">
    <property type="component" value="Unassembled WGS sequence"/>
</dbReference>